<evidence type="ECO:0000313" key="2">
    <source>
        <dbReference type="EMBL" id="CAF0726041.1"/>
    </source>
</evidence>
<evidence type="ECO:0000256" key="1">
    <source>
        <dbReference type="SAM" id="Coils"/>
    </source>
</evidence>
<keyword evidence="3" id="KW-1185">Reference proteome</keyword>
<dbReference type="OrthoDB" id="10440035at2759"/>
<organism evidence="2 3">
    <name type="scientific">Brachionus calyciflorus</name>
    <dbReference type="NCBI Taxonomy" id="104777"/>
    <lineage>
        <taxon>Eukaryota</taxon>
        <taxon>Metazoa</taxon>
        <taxon>Spiralia</taxon>
        <taxon>Gnathifera</taxon>
        <taxon>Rotifera</taxon>
        <taxon>Eurotatoria</taxon>
        <taxon>Monogononta</taxon>
        <taxon>Pseudotrocha</taxon>
        <taxon>Ploima</taxon>
        <taxon>Brachionidae</taxon>
        <taxon>Brachionus</taxon>
    </lineage>
</organism>
<protein>
    <submittedName>
        <fullName evidence="2">Uncharacterized protein</fullName>
    </submittedName>
</protein>
<name>A0A813MV42_9BILA</name>
<proteinExistence type="predicted"/>
<accession>A0A813MV42</accession>
<gene>
    <name evidence="2" type="ORF">OXX778_LOCUS2517</name>
</gene>
<dbReference type="Proteomes" id="UP000663879">
    <property type="component" value="Unassembled WGS sequence"/>
</dbReference>
<evidence type="ECO:0000313" key="3">
    <source>
        <dbReference type="Proteomes" id="UP000663879"/>
    </source>
</evidence>
<dbReference type="EMBL" id="CAJNOC010000199">
    <property type="protein sequence ID" value="CAF0726041.1"/>
    <property type="molecule type" value="Genomic_DNA"/>
</dbReference>
<dbReference type="AlphaFoldDB" id="A0A813MV42"/>
<feature type="coiled-coil region" evidence="1">
    <location>
        <begin position="6"/>
        <end position="33"/>
    </location>
</feature>
<reference evidence="2" key="1">
    <citation type="submission" date="2021-02" db="EMBL/GenBank/DDBJ databases">
        <authorList>
            <person name="Nowell W R."/>
        </authorList>
    </citation>
    <scope>NUCLEOTIDE SEQUENCE</scope>
    <source>
        <strain evidence="2">Ploen Becks lab</strain>
    </source>
</reference>
<comment type="caution">
    <text evidence="2">The sequence shown here is derived from an EMBL/GenBank/DDBJ whole genome shotgun (WGS) entry which is preliminary data.</text>
</comment>
<sequence length="184" mass="22055">MFNKFKKKLNEIKNDLNHKIDQLEVDKNHILNKIQRNIKPEITSNGITYSNRKDQTLIEIQNLSRKIEEDTQFFEKQVKEVALVHTTNLFYTVRTIEKEIQSIIKSIESTRSNIENFQDFCLLLNKEFTLMENLYEELDLCKKIDQFNKDKIKSENLDDELLEFEEKIELSDKLRLSFHPEDKI</sequence>
<keyword evidence="1" id="KW-0175">Coiled coil</keyword>